<dbReference type="AlphaFoldDB" id="A0AAX4L4U0"/>
<feature type="domain" description="FAD/NAD(P)-binding" evidence="6">
    <location>
        <begin position="2"/>
        <end position="272"/>
    </location>
</feature>
<evidence type="ECO:0000259" key="6">
    <source>
        <dbReference type="Pfam" id="PF07992"/>
    </source>
</evidence>
<comment type="similarity">
    <text evidence="2">Belongs to the NADH dehydrogenase family.</text>
</comment>
<name>A0AAX4L4U0_9CREN</name>
<evidence type="ECO:0000313" key="8">
    <source>
        <dbReference type="Proteomes" id="UP001432202"/>
    </source>
</evidence>
<dbReference type="InterPro" id="IPR051169">
    <property type="entry name" value="NADH-Q_oxidoreductase"/>
</dbReference>
<dbReference type="EMBL" id="CP146016">
    <property type="protein sequence ID" value="WWQ61226.1"/>
    <property type="molecule type" value="Genomic_DNA"/>
</dbReference>
<evidence type="ECO:0000256" key="4">
    <source>
        <dbReference type="ARBA" id="ARBA00022827"/>
    </source>
</evidence>
<keyword evidence="3" id="KW-0285">Flavoprotein</keyword>
<sequence length="333" mass="36728">MIVIVGGGFAGISAYNQNKNSLLIDKKDYFLLTPWIIDFACGLKNIDDIRVKYEKVLVGEVVKIDFNERRIILSNGQSISYDKVIISLGHQQNLPRLKGAKEYAHKIENLQDALELKKRIQEVRDIVIIGGGASGVELAGNIASNVTGKRITLIQRRDRLLPTMTTASSNTAKKILTELGVNLLLGVEALEIKKNSVLTTHGEIKSELTIFAGGLKGPVLIDAFQHKNKNHRLIVDEYLKSVEHKNVFGAGDCATFEEIDIPMSADVAVSSGRISMKNALGEEIKFKPKRIATIIRIGDKFFGDFGENYVEGNTAKLLRSMAYAESLMIPKMG</sequence>
<dbReference type="Proteomes" id="UP001432202">
    <property type="component" value="Chromosome"/>
</dbReference>
<dbReference type="RefSeq" id="WP_338603210.1">
    <property type="nucleotide sequence ID" value="NZ_CP146016.1"/>
</dbReference>
<dbReference type="PRINTS" id="PR00469">
    <property type="entry name" value="PNDRDTASEII"/>
</dbReference>
<dbReference type="Gene3D" id="3.50.50.100">
    <property type="match status" value="1"/>
</dbReference>
<dbReference type="PRINTS" id="PR00368">
    <property type="entry name" value="FADPNR"/>
</dbReference>
<gene>
    <name evidence="7" type="ORF">V6M85_03855</name>
</gene>
<comment type="cofactor">
    <cofactor evidence="1">
        <name>FAD</name>
        <dbReference type="ChEBI" id="CHEBI:57692"/>
    </cofactor>
</comment>
<dbReference type="PANTHER" id="PTHR42913">
    <property type="entry name" value="APOPTOSIS-INDUCING FACTOR 1"/>
    <property type="match status" value="1"/>
</dbReference>
<dbReference type="SUPFAM" id="SSF51905">
    <property type="entry name" value="FAD/NAD(P)-binding domain"/>
    <property type="match status" value="2"/>
</dbReference>
<proteinExistence type="inferred from homology"/>
<evidence type="ECO:0000256" key="3">
    <source>
        <dbReference type="ARBA" id="ARBA00022630"/>
    </source>
</evidence>
<dbReference type="InterPro" id="IPR036188">
    <property type="entry name" value="FAD/NAD-bd_sf"/>
</dbReference>
<dbReference type="GO" id="GO:0003955">
    <property type="term" value="F:NAD(P)H dehydrogenase (quinone) activity"/>
    <property type="evidence" value="ECO:0007669"/>
    <property type="project" value="TreeGrafter"/>
</dbReference>
<evidence type="ECO:0000256" key="2">
    <source>
        <dbReference type="ARBA" id="ARBA00005272"/>
    </source>
</evidence>
<keyword evidence="8" id="KW-1185">Reference proteome</keyword>
<reference evidence="7 8" key="1">
    <citation type="submission" date="2024-02" db="EMBL/GenBank/DDBJ databases">
        <title>STSV induces naive adaptation in Sulfolobus.</title>
        <authorList>
            <person name="Xiang X."/>
            <person name="Song M."/>
        </authorList>
    </citation>
    <scope>NUCLEOTIDE SEQUENCE [LARGE SCALE GENOMIC DNA]</scope>
    <source>
        <strain evidence="7 8">RT2</strain>
    </source>
</reference>
<keyword evidence="5" id="KW-0560">Oxidoreductase</keyword>
<dbReference type="GeneID" id="89335873"/>
<keyword evidence="4" id="KW-0274">FAD</keyword>
<dbReference type="PANTHER" id="PTHR42913:SF3">
    <property type="entry name" value="64 KDA MITOCHONDRIAL NADH DEHYDROGENASE (EUROFUNG)"/>
    <property type="match status" value="1"/>
</dbReference>
<dbReference type="GO" id="GO:0019646">
    <property type="term" value="P:aerobic electron transport chain"/>
    <property type="evidence" value="ECO:0007669"/>
    <property type="project" value="TreeGrafter"/>
</dbReference>
<dbReference type="Pfam" id="PF07992">
    <property type="entry name" value="Pyr_redox_2"/>
    <property type="match status" value="1"/>
</dbReference>
<evidence type="ECO:0000256" key="1">
    <source>
        <dbReference type="ARBA" id="ARBA00001974"/>
    </source>
</evidence>
<organism evidence="7 8">
    <name type="scientific">Sulfolobus tengchongensis</name>
    <dbReference type="NCBI Taxonomy" id="207809"/>
    <lineage>
        <taxon>Archaea</taxon>
        <taxon>Thermoproteota</taxon>
        <taxon>Thermoprotei</taxon>
        <taxon>Sulfolobales</taxon>
        <taxon>Sulfolobaceae</taxon>
        <taxon>Sulfolobus</taxon>
    </lineage>
</organism>
<accession>A0AAX4L4U0</accession>
<dbReference type="InterPro" id="IPR023753">
    <property type="entry name" value="FAD/NAD-binding_dom"/>
</dbReference>
<evidence type="ECO:0000256" key="5">
    <source>
        <dbReference type="ARBA" id="ARBA00023002"/>
    </source>
</evidence>
<evidence type="ECO:0000313" key="7">
    <source>
        <dbReference type="EMBL" id="WWQ61226.1"/>
    </source>
</evidence>
<protein>
    <submittedName>
        <fullName evidence="7">FAD-dependent oxidoreductase</fullName>
    </submittedName>
</protein>